<dbReference type="OrthoDB" id="2934587at2759"/>
<sequence>MVDASNYRSRGERLPYQISPSCDPLFTSNLPPTVNQLTEIAESVRIAGTLKSSLDLQITETRMKLFRLEREEMHAARHIDRCKFPLAPIRRIPNEILSTIFICHADSLKSVAPRHGTNWHHGVLVLGHICRHWRAVLLSTHALWAAFSHRCGLKVRNPTAVTEEFLLRAGTHLLSIDFRCLGMCGAENSNYPHSEAVCRDIFDSLLTRSSQWKAAKIEIHPPLYPELRVIKNNIPNLVKLHLGLFTVTSHTLHDMETFQFCPRLVDLNLQSYSLSDELIEHIAFPWDQLERYSGAASYGAGAVNVLAQGA</sequence>
<protein>
    <recommendedName>
        <fullName evidence="3">F-box domain-containing protein</fullName>
    </recommendedName>
</protein>
<name>A0A8H6Z1F7_9AGAR</name>
<evidence type="ECO:0000313" key="2">
    <source>
        <dbReference type="Proteomes" id="UP000623467"/>
    </source>
</evidence>
<evidence type="ECO:0008006" key="3">
    <source>
        <dbReference type="Google" id="ProtNLM"/>
    </source>
</evidence>
<organism evidence="1 2">
    <name type="scientific">Mycena sanguinolenta</name>
    <dbReference type="NCBI Taxonomy" id="230812"/>
    <lineage>
        <taxon>Eukaryota</taxon>
        <taxon>Fungi</taxon>
        <taxon>Dikarya</taxon>
        <taxon>Basidiomycota</taxon>
        <taxon>Agaricomycotina</taxon>
        <taxon>Agaricomycetes</taxon>
        <taxon>Agaricomycetidae</taxon>
        <taxon>Agaricales</taxon>
        <taxon>Marasmiineae</taxon>
        <taxon>Mycenaceae</taxon>
        <taxon>Mycena</taxon>
    </lineage>
</organism>
<reference evidence="1" key="1">
    <citation type="submission" date="2020-05" db="EMBL/GenBank/DDBJ databases">
        <title>Mycena genomes resolve the evolution of fungal bioluminescence.</title>
        <authorList>
            <person name="Tsai I.J."/>
        </authorList>
    </citation>
    <scope>NUCLEOTIDE SEQUENCE</scope>
    <source>
        <strain evidence="1">160909Yilan</strain>
    </source>
</reference>
<proteinExistence type="predicted"/>
<gene>
    <name evidence="1" type="ORF">MSAN_00720000</name>
</gene>
<evidence type="ECO:0000313" key="1">
    <source>
        <dbReference type="EMBL" id="KAF7370863.1"/>
    </source>
</evidence>
<dbReference type="Proteomes" id="UP000623467">
    <property type="component" value="Unassembled WGS sequence"/>
</dbReference>
<dbReference type="EMBL" id="JACAZH010000004">
    <property type="protein sequence ID" value="KAF7370863.1"/>
    <property type="molecule type" value="Genomic_DNA"/>
</dbReference>
<accession>A0A8H6Z1F7</accession>
<comment type="caution">
    <text evidence="1">The sequence shown here is derived from an EMBL/GenBank/DDBJ whole genome shotgun (WGS) entry which is preliminary data.</text>
</comment>
<dbReference type="AlphaFoldDB" id="A0A8H6Z1F7"/>
<dbReference type="SUPFAM" id="SSF52047">
    <property type="entry name" value="RNI-like"/>
    <property type="match status" value="1"/>
</dbReference>
<keyword evidence="2" id="KW-1185">Reference proteome</keyword>